<evidence type="ECO:0000313" key="3">
    <source>
        <dbReference type="EMBL" id="RDW63893.1"/>
    </source>
</evidence>
<reference evidence="3 4" key="1">
    <citation type="journal article" date="2018" name="IMA Fungus">
        <title>IMA Genome-F 9: Draft genome sequence of Annulohypoxylon stygium, Aspergillus mulundensis, Berkeleyomyces basicola (syn. Thielaviopsis basicola), Ceratocystis smalleyi, two Cercospora beticola strains, Coleophoma cylindrospora, Fusarium fracticaudum, Phialophora cf. hyalina, and Morchella septimelata.</title>
        <authorList>
            <person name="Wingfield B.D."/>
            <person name="Bills G.F."/>
            <person name="Dong Y."/>
            <person name="Huang W."/>
            <person name="Nel W.J."/>
            <person name="Swalarsk-Parry B.S."/>
            <person name="Vaghefi N."/>
            <person name="Wilken P.M."/>
            <person name="An Z."/>
            <person name="de Beer Z.W."/>
            <person name="De Vos L."/>
            <person name="Chen L."/>
            <person name="Duong T.A."/>
            <person name="Gao Y."/>
            <person name="Hammerbacher A."/>
            <person name="Kikkert J.R."/>
            <person name="Li Y."/>
            <person name="Li H."/>
            <person name="Li K."/>
            <person name="Li Q."/>
            <person name="Liu X."/>
            <person name="Ma X."/>
            <person name="Naidoo K."/>
            <person name="Pethybridge S.J."/>
            <person name="Sun J."/>
            <person name="Steenkamp E.T."/>
            <person name="van der Nest M.A."/>
            <person name="van Wyk S."/>
            <person name="Wingfield M.J."/>
            <person name="Xiong C."/>
            <person name="Yue Q."/>
            <person name="Zhang X."/>
        </authorList>
    </citation>
    <scope>NUCLEOTIDE SEQUENCE [LARGE SCALE GENOMIC DNA]</scope>
    <source>
        <strain evidence="3 4">BP5796</strain>
    </source>
</reference>
<sequence length="515" mass="58932">MSRSDGVLPVPFNLPPYELLHYLPAHKVLVCKLCQYAIQPAAIPRHLKDLHHIYRSHRRPFIEYASQFTLSEPSEVVLPQAHEFPVPFLPVEDGVSCDAEGCGHLCVTVKRMKSHWTTVHHSATPESRSWRNVKLQTFFRGNQLQYFEVSEVLTPPPDHEMIPKQTERDMSYRDVQNEYDSPVPSPPSDNTLAQQAQQPHGPRIHLGPSEMELLNHFTTSTYESVASNPGTERIWKTIAPQLGMEHPFLMHGILACAALHLAHLYPDHRYEYNLRAANHQDHALSEFRKVVSVPVTEENGNAVYAFTHLLVIHVFASDGYEDSLLLTGDSEGDSLPQWLHFIRNGCTMLGPVWMSVATGPMRSLISKAQATLECVTDMMAWEAIEYDPRPLLTFIPPFESEFAWSEKVCMTYFKAAIELGKAFSCVEDMGSAISTWDAMHMWPMRLTEDFMILLHEWHPSALILLAHYCVLLQGLKGQWYFKDRAAKMLRVIHERLDDRLRWTLHWPIQQLGISV</sequence>
<dbReference type="AlphaFoldDB" id="A0A3D8QPZ4"/>
<feature type="domain" description="C2H2-type" evidence="2">
    <location>
        <begin position="97"/>
        <end position="121"/>
    </location>
</feature>
<accession>A0A3D8QPZ4</accession>
<dbReference type="PROSITE" id="PS00028">
    <property type="entry name" value="ZINC_FINGER_C2H2_1"/>
    <property type="match status" value="1"/>
</dbReference>
<feature type="region of interest" description="Disordered" evidence="1">
    <location>
        <begin position="176"/>
        <end position="202"/>
    </location>
</feature>
<gene>
    <name evidence="3" type="ORF">BP5796_10395</name>
</gene>
<dbReference type="EMBL" id="PDLN01000016">
    <property type="protein sequence ID" value="RDW63893.1"/>
    <property type="molecule type" value="Genomic_DNA"/>
</dbReference>
<organism evidence="3 4">
    <name type="scientific">Coleophoma crateriformis</name>
    <dbReference type="NCBI Taxonomy" id="565419"/>
    <lineage>
        <taxon>Eukaryota</taxon>
        <taxon>Fungi</taxon>
        <taxon>Dikarya</taxon>
        <taxon>Ascomycota</taxon>
        <taxon>Pezizomycotina</taxon>
        <taxon>Leotiomycetes</taxon>
        <taxon>Helotiales</taxon>
        <taxon>Dermateaceae</taxon>
        <taxon>Coleophoma</taxon>
    </lineage>
</organism>
<dbReference type="InterPro" id="IPR021858">
    <property type="entry name" value="Fun_TF"/>
</dbReference>
<feature type="compositionally biased region" description="Polar residues" evidence="1">
    <location>
        <begin position="188"/>
        <end position="198"/>
    </location>
</feature>
<evidence type="ECO:0000259" key="2">
    <source>
        <dbReference type="PROSITE" id="PS00028"/>
    </source>
</evidence>
<dbReference type="InterPro" id="IPR053157">
    <property type="entry name" value="Sterol_Uptake_Regulator"/>
</dbReference>
<protein>
    <recommendedName>
        <fullName evidence="2">C2H2-type domain-containing protein</fullName>
    </recommendedName>
</protein>
<dbReference type="InterPro" id="IPR022698">
    <property type="entry name" value="OrsD"/>
</dbReference>
<comment type="caution">
    <text evidence="3">The sequence shown here is derived from an EMBL/GenBank/DDBJ whole genome shotgun (WGS) entry which is preliminary data.</text>
</comment>
<dbReference type="Proteomes" id="UP000256328">
    <property type="component" value="Unassembled WGS sequence"/>
</dbReference>
<dbReference type="OrthoDB" id="416217at2759"/>
<keyword evidence="4" id="KW-1185">Reference proteome</keyword>
<dbReference type="PANTHER" id="PTHR47784">
    <property type="entry name" value="STEROL UPTAKE CONTROL PROTEIN 2"/>
    <property type="match status" value="1"/>
</dbReference>
<dbReference type="InterPro" id="IPR013087">
    <property type="entry name" value="Znf_C2H2_type"/>
</dbReference>
<dbReference type="PANTHER" id="PTHR47784:SF5">
    <property type="entry name" value="STEROL UPTAKE CONTROL PROTEIN 2"/>
    <property type="match status" value="1"/>
</dbReference>
<evidence type="ECO:0000256" key="1">
    <source>
        <dbReference type="SAM" id="MobiDB-lite"/>
    </source>
</evidence>
<evidence type="ECO:0000313" key="4">
    <source>
        <dbReference type="Proteomes" id="UP000256328"/>
    </source>
</evidence>
<dbReference type="GO" id="GO:0001228">
    <property type="term" value="F:DNA-binding transcription activator activity, RNA polymerase II-specific"/>
    <property type="evidence" value="ECO:0007669"/>
    <property type="project" value="TreeGrafter"/>
</dbReference>
<proteinExistence type="predicted"/>
<name>A0A3D8QPZ4_9HELO</name>
<dbReference type="Pfam" id="PF11951">
    <property type="entry name" value="Fungal_trans_2"/>
    <property type="match status" value="1"/>
</dbReference>
<dbReference type="Pfam" id="PF12013">
    <property type="entry name" value="OrsD"/>
    <property type="match status" value="1"/>
</dbReference>